<evidence type="ECO:0000313" key="4">
    <source>
        <dbReference type="Proteomes" id="UP001152797"/>
    </source>
</evidence>
<dbReference type="EMBL" id="CAMXCT010002780">
    <property type="protein sequence ID" value="CAI4000449.1"/>
    <property type="molecule type" value="Genomic_DNA"/>
</dbReference>
<dbReference type="OrthoDB" id="10448746at2759"/>
<sequence length="263" mass="29603">MPRLYDMREPYRDQDPHRQEKKFKDQQHKEHLTFRSFCTGQGRDVGATAFLAPPPRRPGLVVGTGAVQEPGGMGAIGAHLGEQVLLQNMKRRQDLNGLAGTVVSDKTDQFGRVYVNISQKDAEPRVIKVLPERLYRQGDERDGIPSWMPKGREPTDPLGASFWSSSGIRTGFPGFGIMQESATRRAWLWVLAQGFSTLVQFRELSSLRKADIMTCCHPRGVFQAIAQNFVELRSPVLAVWCAAMFDRFAMVKPVEKQRETTAL</sequence>
<protein>
    <submittedName>
        <fullName evidence="2">Uncharacterized protein</fullName>
    </submittedName>
</protein>
<dbReference type="AlphaFoldDB" id="A0A9P1CZ67"/>
<evidence type="ECO:0000313" key="3">
    <source>
        <dbReference type="EMBL" id="CAL1153824.1"/>
    </source>
</evidence>
<dbReference type="Proteomes" id="UP001152797">
    <property type="component" value="Unassembled WGS sequence"/>
</dbReference>
<reference evidence="2" key="1">
    <citation type="submission" date="2022-10" db="EMBL/GenBank/DDBJ databases">
        <authorList>
            <person name="Chen Y."/>
            <person name="Dougan E. K."/>
            <person name="Chan C."/>
            <person name="Rhodes N."/>
            <person name="Thang M."/>
        </authorList>
    </citation>
    <scope>NUCLEOTIDE SEQUENCE</scope>
</reference>
<evidence type="ECO:0000313" key="2">
    <source>
        <dbReference type="EMBL" id="CAI4000449.1"/>
    </source>
</evidence>
<evidence type="ECO:0000256" key="1">
    <source>
        <dbReference type="SAM" id="MobiDB-lite"/>
    </source>
</evidence>
<dbReference type="EMBL" id="CAMXCT020002780">
    <property type="protein sequence ID" value="CAL1153824.1"/>
    <property type="molecule type" value="Genomic_DNA"/>
</dbReference>
<organism evidence="2">
    <name type="scientific">Cladocopium goreaui</name>
    <dbReference type="NCBI Taxonomy" id="2562237"/>
    <lineage>
        <taxon>Eukaryota</taxon>
        <taxon>Sar</taxon>
        <taxon>Alveolata</taxon>
        <taxon>Dinophyceae</taxon>
        <taxon>Suessiales</taxon>
        <taxon>Symbiodiniaceae</taxon>
        <taxon>Cladocopium</taxon>
    </lineage>
</organism>
<comment type="caution">
    <text evidence="2">The sequence shown here is derived from an EMBL/GenBank/DDBJ whole genome shotgun (WGS) entry which is preliminary data.</text>
</comment>
<dbReference type="EMBL" id="CAMXCT030002780">
    <property type="protein sequence ID" value="CAL4787761.1"/>
    <property type="molecule type" value="Genomic_DNA"/>
</dbReference>
<keyword evidence="4" id="KW-1185">Reference proteome</keyword>
<name>A0A9P1CZ67_9DINO</name>
<gene>
    <name evidence="2" type="ORF">C1SCF055_LOCUS26567</name>
</gene>
<feature type="region of interest" description="Disordered" evidence="1">
    <location>
        <begin position="1"/>
        <end position="28"/>
    </location>
</feature>
<reference evidence="3" key="2">
    <citation type="submission" date="2024-04" db="EMBL/GenBank/DDBJ databases">
        <authorList>
            <person name="Chen Y."/>
            <person name="Shah S."/>
            <person name="Dougan E. K."/>
            <person name="Thang M."/>
            <person name="Chan C."/>
        </authorList>
    </citation>
    <scope>NUCLEOTIDE SEQUENCE [LARGE SCALE GENOMIC DNA]</scope>
</reference>
<accession>A0A9P1CZ67</accession>
<proteinExistence type="predicted"/>